<dbReference type="OrthoDB" id="6500128at2759"/>
<gene>
    <name evidence="12" type="ORF">CAEBREN_28702</name>
</gene>
<keyword evidence="6 9" id="KW-1133">Transmembrane helix</keyword>
<dbReference type="HOGENOM" id="CLU_000604_84_3_1"/>
<feature type="transmembrane region" description="Helical" evidence="9">
    <location>
        <begin position="92"/>
        <end position="115"/>
    </location>
</feature>
<name>G0NXH9_CAEBE</name>
<evidence type="ECO:0000256" key="7">
    <source>
        <dbReference type="ARBA" id="ARBA00023136"/>
    </source>
</evidence>
<dbReference type="InterPro" id="IPR011527">
    <property type="entry name" value="ABC1_TM_dom"/>
</dbReference>
<feature type="transmembrane region" description="Helical" evidence="9">
    <location>
        <begin position="246"/>
        <end position="267"/>
    </location>
</feature>
<feature type="domain" description="ABC transporter" evidence="10">
    <location>
        <begin position="480"/>
        <end position="729"/>
    </location>
</feature>
<keyword evidence="3 9" id="KW-0812">Transmembrane</keyword>
<feature type="region of interest" description="Disordered" evidence="8">
    <location>
        <begin position="688"/>
        <end position="738"/>
    </location>
</feature>
<keyword evidence="7 9" id="KW-0472">Membrane</keyword>
<reference evidence="13" key="1">
    <citation type="submission" date="2011-07" db="EMBL/GenBank/DDBJ databases">
        <authorList>
            <consortium name="Caenorhabditis brenneri Sequencing and Analysis Consortium"/>
            <person name="Wilson R.K."/>
        </authorList>
    </citation>
    <scope>NUCLEOTIDE SEQUENCE [LARGE SCALE GENOMIC DNA]</scope>
    <source>
        <strain evidence="13">PB2801</strain>
    </source>
</reference>
<feature type="compositionally biased region" description="Acidic residues" evidence="8">
    <location>
        <begin position="689"/>
        <end position="698"/>
    </location>
</feature>
<dbReference type="InterPro" id="IPR036640">
    <property type="entry name" value="ABC1_TM_sf"/>
</dbReference>
<proteinExistence type="predicted"/>
<dbReference type="PROSITE" id="PS00211">
    <property type="entry name" value="ABC_TRANSPORTER_1"/>
    <property type="match status" value="1"/>
</dbReference>
<dbReference type="SMART" id="SM00382">
    <property type="entry name" value="AAA"/>
    <property type="match status" value="1"/>
</dbReference>
<feature type="domain" description="ABC transmembrane type-1" evidence="11">
    <location>
        <begin position="284"/>
        <end position="447"/>
    </location>
</feature>
<dbReference type="EMBL" id="GL379972">
    <property type="protein sequence ID" value="EGT39558.1"/>
    <property type="molecule type" value="Genomic_DNA"/>
</dbReference>
<evidence type="ECO:0000256" key="1">
    <source>
        <dbReference type="ARBA" id="ARBA00004141"/>
    </source>
</evidence>
<dbReference type="InterPro" id="IPR003593">
    <property type="entry name" value="AAA+_ATPase"/>
</dbReference>
<dbReference type="PROSITE" id="PS50929">
    <property type="entry name" value="ABC_TM1F"/>
    <property type="match status" value="1"/>
</dbReference>
<feature type="transmembrane region" description="Helical" evidence="9">
    <location>
        <begin position="380"/>
        <end position="406"/>
    </location>
</feature>
<dbReference type="InterPro" id="IPR017871">
    <property type="entry name" value="ABC_transporter-like_CS"/>
</dbReference>
<dbReference type="GO" id="GO:0005737">
    <property type="term" value="C:cytoplasm"/>
    <property type="evidence" value="ECO:0007669"/>
    <property type="project" value="UniProtKB-ARBA"/>
</dbReference>
<evidence type="ECO:0000256" key="4">
    <source>
        <dbReference type="ARBA" id="ARBA00022741"/>
    </source>
</evidence>
<evidence type="ECO:0000256" key="9">
    <source>
        <dbReference type="SAM" id="Phobius"/>
    </source>
</evidence>
<dbReference type="AlphaFoldDB" id="G0NXH9"/>
<dbReference type="PANTHER" id="PTHR43394:SF19">
    <property type="entry name" value="ABC TRANSPORTER B FAMILY"/>
    <property type="match status" value="1"/>
</dbReference>
<accession>G0NXH9</accession>
<dbReference type="InterPro" id="IPR027417">
    <property type="entry name" value="P-loop_NTPase"/>
</dbReference>
<dbReference type="GO" id="GO:0016020">
    <property type="term" value="C:membrane"/>
    <property type="evidence" value="ECO:0007669"/>
    <property type="project" value="UniProtKB-SubCell"/>
</dbReference>
<dbReference type="Gene3D" id="1.20.1560.10">
    <property type="entry name" value="ABC transporter type 1, transmembrane domain"/>
    <property type="match status" value="2"/>
</dbReference>
<keyword evidence="4" id="KW-0547">Nucleotide-binding</keyword>
<dbReference type="InterPro" id="IPR039421">
    <property type="entry name" value="Type_1_exporter"/>
</dbReference>
<dbReference type="FunFam" id="3.40.50.300:FF:000604">
    <property type="entry name" value="ABC transporter B family member 28"/>
    <property type="match status" value="1"/>
</dbReference>
<dbReference type="eggNOG" id="KOG0058">
    <property type="taxonomic scope" value="Eukaryota"/>
</dbReference>
<dbReference type="GO" id="GO:0005524">
    <property type="term" value="F:ATP binding"/>
    <property type="evidence" value="ECO:0007669"/>
    <property type="project" value="UniProtKB-KW"/>
</dbReference>
<dbReference type="Pfam" id="PF00664">
    <property type="entry name" value="ABC_membrane"/>
    <property type="match status" value="1"/>
</dbReference>
<evidence type="ECO:0000259" key="11">
    <source>
        <dbReference type="PROSITE" id="PS50929"/>
    </source>
</evidence>
<dbReference type="GO" id="GO:0015421">
    <property type="term" value="F:ABC-type oligopeptide transporter activity"/>
    <property type="evidence" value="ECO:0007669"/>
    <property type="project" value="TreeGrafter"/>
</dbReference>
<organism evidence="13">
    <name type="scientific">Caenorhabditis brenneri</name>
    <name type="common">Nematode worm</name>
    <dbReference type="NCBI Taxonomy" id="135651"/>
    <lineage>
        <taxon>Eukaryota</taxon>
        <taxon>Metazoa</taxon>
        <taxon>Ecdysozoa</taxon>
        <taxon>Nematoda</taxon>
        <taxon>Chromadorea</taxon>
        <taxon>Rhabditida</taxon>
        <taxon>Rhabditina</taxon>
        <taxon>Rhabditomorpha</taxon>
        <taxon>Rhabditoidea</taxon>
        <taxon>Rhabditidae</taxon>
        <taxon>Peloderinae</taxon>
        <taxon>Caenorhabditis</taxon>
    </lineage>
</organism>
<sequence>MTSSLYTGGQALFICLAFIGLDILVNVFGLAWNGKYFTFANIEHWFDLQNYSFLKNPVDFLAVALIRDSILLGGAVSAWASPSGFAQVAENVKNVVFAAMLLIVAFAPSKLLAFYEDDNIKLAVGDWILMIWCIFASLLLQGIWTSVLCHVTEVAAGTGDSLLFGDAEQEERLRQEEAEKAAEQRETFQLLYRLLGYMGRQWKYYGMAFGFLFCYSLSRVFIPYYTGEVVTAVFGESASYEKLHRTVLIMGLLSLASPLTFFSRLMTPLNQLISCSCPIFFYRNLTMLFGSLIFMFTLSWKLSMITLINIPIIFLVNKIFGVWYDMLSEETQNSVAKANDVAEEVLSSIRTVKSFACENYESSRFMTFLNVTLKIATRKVFVVIGLIWSNEVILLQMGILTIVLWYGGHLVIENKVESGLLVSFLLYQFQLGENLRELGEVWNGLMQAVGASRKVFEFIDRPPRVENTGTYAPDGMTGKIEFRHVAFSYPIRPDLPIMEDLTFTVEPGEVVALVGPSGGGKSSCIAMLEHFYEPTSGEVLIDGVPVREYDHKFLHTKVALVGQEPVLYARSVTENIGYGLDKYDDDMVQKSAKLANAHTFIMNDTTDGYNTNVGEKGSQMSGGQKQRIAIARALVRQPVVLLLDEATSALDAESEHTGKVEQMGNHKTLMEQEGLYKQLVQRQMMSGEDGLDDEIDEPEPVREGGSGRSTRAGARRIRSPSQSVSQSFLGTSFASSYL</sequence>
<dbReference type="STRING" id="135651.G0NXH9"/>
<dbReference type="SUPFAM" id="SSF52540">
    <property type="entry name" value="P-loop containing nucleoside triphosphate hydrolases"/>
    <property type="match status" value="1"/>
</dbReference>
<evidence type="ECO:0000313" key="12">
    <source>
        <dbReference type="EMBL" id="EGT39558.1"/>
    </source>
</evidence>
<evidence type="ECO:0000259" key="10">
    <source>
        <dbReference type="PROSITE" id="PS50893"/>
    </source>
</evidence>
<feature type="transmembrane region" description="Helical" evidence="9">
    <location>
        <begin position="204"/>
        <end position="226"/>
    </location>
</feature>
<evidence type="ECO:0000256" key="2">
    <source>
        <dbReference type="ARBA" id="ARBA00022448"/>
    </source>
</evidence>
<dbReference type="GO" id="GO:0016887">
    <property type="term" value="F:ATP hydrolysis activity"/>
    <property type="evidence" value="ECO:0007669"/>
    <property type="project" value="InterPro"/>
</dbReference>
<dbReference type="InParanoid" id="G0NXH9"/>
<keyword evidence="13" id="KW-1185">Reference proteome</keyword>
<dbReference type="Pfam" id="PF00005">
    <property type="entry name" value="ABC_tran"/>
    <property type="match status" value="1"/>
</dbReference>
<dbReference type="PIRSF" id="PIRSF002773">
    <property type="entry name" value="ABC_prm/ATPase_B"/>
    <property type="match status" value="1"/>
</dbReference>
<evidence type="ECO:0000313" key="13">
    <source>
        <dbReference type="Proteomes" id="UP000008068"/>
    </source>
</evidence>
<evidence type="ECO:0000256" key="8">
    <source>
        <dbReference type="SAM" id="MobiDB-lite"/>
    </source>
</evidence>
<dbReference type="CDD" id="cd18572">
    <property type="entry name" value="ABC_6TM_TAP"/>
    <property type="match status" value="1"/>
</dbReference>
<dbReference type="Proteomes" id="UP000008068">
    <property type="component" value="Unassembled WGS sequence"/>
</dbReference>
<evidence type="ECO:0000256" key="5">
    <source>
        <dbReference type="ARBA" id="ARBA00022840"/>
    </source>
</evidence>
<feature type="transmembrane region" description="Helical" evidence="9">
    <location>
        <begin position="304"/>
        <end position="324"/>
    </location>
</feature>
<dbReference type="PROSITE" id="PS50893">
    <property type="entry name" value="ABC_TRANSPORTER_2"/>
    <property type="match status" value="1"/>
</dbReference>
<comment type="subcellular location">
    <subcellularLocation>
        <location evidence="1">Membrane</location>
        <topology evidence="1">Multi-pass membrane protein</topology>
    </subcellularLocation>
</comment>
<dbReference type="SUPFAM" id="SSF90123">
    <property type="entry name" value="ABC transporter transmembrane region"/>
    <property type="match status" value="1"/>
</dbReference>
<keyword evidence="5" id="KW-0067">ATP-binding</keyword>
<evidence type="ECO:0000256" key="3">
    <source>
        <dbReference type="ARBA" id="ARBA00022692"/>
    </source>
</evidence>
<protein>
    <submittedName>
        <fullName evidence="12">Uncharacterized protein</fullName>
    </submittedName>
</protein>
<feature type="transmembrane region" description="Helical" evidence="9">
    <location>
        <begin position="12"/>
        <end position="32"/>
    </location>
</feature>
<evidence type="ECO:0000256" key="6">
    <source>
        <dbReference type="ARBA" id="ARBA00022989"/>
    </source>
</evidence>
<dbReference type="Gene3D" id="3.40.50.300">
    <property type="entry name" value="P-loop containing nucleotide triphosphate hydrolases"/>
    <property type="match status" value="1"/>
</dbReference>
<feature type="transmembrane region" description="Helical" evidence="9">
    <location>
        <begin position="127"/>
        <end position="149"/>
    </location>
</feature>
<dbReference type="PANTHER" id="PTHR43394">
    <property type="entry name" value="ATP-DEPENDENT PERMEASE MDL1, MITOCHONDRIAL"/>
    <property type="match status" value="1"/>
</dbReference>
<keyword evidence="2" id="KW-0813">Transport</keyword>
<dbReference type="InterPro" id="IPR003439">
    <property type="entry name" value="ABC_transporter-like_ATP-bd"/>
</dbReference>
<feature type="compositionally biased region" description="Polar residues" evidence="8">
    <location>
        <begin position="720"/>
        <end position="738"/>
    </location>
</feature>
<feature type="transmembrane region" description="Helical" evidence="9">
    <location>
        <begin position="279"/>
        <end position="298"/>
    </location>
</feature>